<keyword evidence="4" id="KW-1185">Reference proteome</keyword>
<name>A0A1I8MUZ7_MUSDO</name>
<feature type="region of interest" description="Disordered" evidence="1">
    <location>
        <begin position="238"/>
        <end position="261"/>
    </location>
</feature>
<reference evidence="5" key="2">
    <citation type="submission" date="2025-04" db="UniProtKB">
        <authorList>
            <consortium name="RefSeq"/>
        </authorList>
    </citation>
    <scope>IDENTIFICATION</scope>
    <source>
        <strain evidence="5">Aabys</strain>
    </source>
</reference>
<evidence type="ECO:0000313" key="3">
    <source>
        <dbReference type="EnsemblMetazoa" id="MDOA008704-PA"/>
    </source>
</evidence>
<keyword evidence="2" id="KW-0472">Membrane</keyword>
<feature type="transmembrane region" description="Helical" evidence="2">
    <location>
        <begin position="137"/>
        <end position="161"/>
    </location>
</feature>
<dbReference type="eggNOG" id="ENOG502T83U">
    <property type="taxonomic scope" value="Eukaryota"/>
</dbReference>
<evidence type="ECO:0000313" key="5">
    <source>
        <dbReference type="RefSeq" id="XP_005175855.1"/>
    </source>
</evidence>
<dbReference type="RefSeq" id="XP_005175855.1">
    <property type="nucleotide sequence ID" value="XM_005175798.3"/>
</dbReference>
<dbReference type="GeneID" id="101892995"/>
<dbReference type="Pfam" id="PF15957">
    <property type="entry name" value="Comm"/>
    <property type="match status" value="1"/>
</dbReference>
<accession>A0A1I8MUZ7</accession>
<feature type="region of interest" description="Disordered" evidence="1">
    <location>
        <begin position="312"/>
        <end position="336"/>
    </location>
</feature>
<protein>
    <submittedName>
        <fullName evidence="5">Protein commissureless 2</fullName>
    </submittedName>
</protein>
<dbReference type="EnsemblMetazoa" id="MDOA008704-RA">
    <property type="protein sequence ID" value="MDOA008704-PA"/>
    <property type="gene ID" value="MDOA008704"/>
</dbReference>
<evidence type="ECO:0000313" key="4">
    <source>
        <dbReference type="Proteomes" id="UP001652621"/>
    </source>
</evidence>
<dbReference type="KEGG" id="mde:101892995"/>
<feature type="compositionally biased region" description="Polar residues" evidence="1">
    <location>
        <begin position="238"/>
        <end position="253"/>
    </location>
</feature>
<evidence type="ECO:0000256" key="2">
    <source>
        <dbReference type="SAM" id="Phobius"/>
    </source>
</evidence>
<keyword evidence="2" id="KW-1133">Transmembrane helix</keyword>
<feature type="compositionally biased region" description="Low complexity" evidence="1">
    <location>
        <begin position="318"/>
        <end position="328"/>
    </location>
</feature>
<sequence length="336" mass="37058">MERIIRSLNYDLQFDKDAQHILENSHTDPSTTHAITLTSTPTVASLDTAHQPIVASQHITTTSDFLSKLGASIINSIQLQTAPLNLPSESSSPIIHPENMDFSNLTPHHVFIDSGNYDTAMDELQKQVEYDQFMNEVWIGIVLILILISMVFCFCSCFLYHQFRVWKRNYRHTMTQSDDEDNIKINLDMEDPVPEYTLVSGLPSYEAALELLHKNPQSCLIVHPSVFEIFNGNEKSQNMEQTSVSSAPGTPSSEAMALAESSTPLLVENSNKTPTAFVLAPLVSSAANVVTAPPSPPHYSLTSINLVNEKPSALKTQSSMEKSSASAKSSDKSEKS</sequence>
<dbReference type="Proteomes" id="UP001652621">
    <property type="component" value="Unplaced"/>
</dbReference>
<dbReference type="InterPro" id="IPR031878">
    <property type="entry name" value="Commissureless"/>
</dbReference>
<dbReference type="OrthoDB" id="7858380at2759"/>
<dbReference type="GO" id="GO:0007411">
    <property type="term" value="P:axon guidance"/>
    <property type="evidence" value="ECO:0007669"/>
    <property type="project" value="InterPro"/>
</dbReference>
<dbReference type="VEuPathDB" id="VectorBase:MDOMA2_005275"/>
<keyword evidence="2" id="KW-0812">Transmembrane</keyword>
<dbReference type="VEuPathDB" id="VectorBase:MDOA008704"/>
<dbReference type="AlphaFoldDB" id="A0A1I8MUZ7"/>
<organism evidence="3">
    <name type="scientific">Musca domestica</name>
    <name type="common">House fly</name>
    <dbReference type="NCBI Taxonomy" id="7370"/>
    <lineage>
        <taxon>Eukaryota</taxon>
        <taxon>Metazoa</taxon>
        <taxon>Ecdysozoa</taxon>
        <taxon>Arthropoda</taxon>
        <taxon>Hexapoda</taxon>
        <taxon>Insecta</taxon>
        <taxon>Pterygota</taxon>
        <taxon>Neoptera</taxon>
        <taxon>Endopterygota</taxon>
        <taxon>Diptera</taxon>
        <taxon>Brachycera</taxon>
        <taxon>Muscomorpha</taxon>
        <taxon>Muscoidea</taxon>
        <taxon>Muscidae</taxon>
        <taxon>Musca</taxon>
    </lineage>
</organism>
<proteinExistence type="predicted"/>
<reference evidence="3" key="1">
    <citation type="submission" date="2020-05" db="UniProtKB">
        <authorList>
            <consortium name="EnsemblMetazoa"/>
        </authorList>
    </citation>
    <scope>IDENTIFICATION</scope>
    <source>
        <strain evidence="3">Aabys</strain>
    </source>
</reference>
<gene>
    <name evidence="3" type="primary">101892995</name>
    <name evidence="5" type="synonym">LOC101892995</name>
</gene>
<evidence type="ECO:0000256" key="1">
    <source>
        <dbReference type="SAM" id="MobiDB-lite"/>
    </source>
</evidence>